<sequence>MAAEKTASATDLAAAPATTTSVHSQLALASYLYQNGLLEANVNDRNEKALGATNPKPSAFNAIAARDLLVAMAFGGIRGALADPPVDSKKFVVGDLKFRADTLATPALTTSTTDPDFYRRAGPMANAAAAITGQPVIARVVDSTPRRCNQLHFYATDDAVKNTSGKRTATATILDLLRSPLPHLTAAPVLNYYHANSTVVGPLLPHVNTLMVTDHHFASALEDDATGSIGTGSIPATHDHLADDLIQHSSSTAPHLTAASATTAVGILTHELPMNTGSAPLETPLPIRTHAGPAALFSPTQQASRTTLIPARRRSGPTVRRTHEPVLVEEVDEEESPAMPPSTVTRRVTEQLAGPTVAFTLATDSRGRAHSALPAVAVVSDEDEDGVVEHGARPTTMPTVPAPRDFIMSQPDAPFARGLAGPRTRPGTRHAPEPPRPAAAPHFSLSRLSRAPFAALVEEAADEEKELIPHTRTATATSLEQDLNLGRPVQVSRTPFGSSLSRVKAMHGVVESTPLALILLPTTPKFVFKPLPGTTKRYRIVKEARLAKLPPTVASGQAVADGGVDNHPPAPDGPHQARRDLDESVPLLHYVEPTVLNAEPSSTSATTTSPKPLPVTRGSFSRRSGLPVSRSRSLGGCPLANLPRPSLAIAEEDEEDGGQPAATIALAPVVSAVRSEHSPPPTIAPTTILVAPSADQVWKPSRLGQPSVMLTKGADLVFDMDAWIMALTKRVFV</sequence>
<feature type="region of interest" description="Disordered" evidence="1">
    <location>
        <begin position="382"/>
        <end position="403"/>
    </location>
</feature>
<dbReference type="OrthoDB" id="10521243at2759"/>
<organism evidence="2 3">
    <name type="scientific">Allomyces macrogynus (strain ATCC 38327)</name>
    <name type="common">Allomyces javanicus var. macrogynus</name>
    <dbReference type="NCBI Taxonomy" id="578462"/>
    <lineage>
        <taxon>Eukaryota</taxon>
        <taxon>Fungi</taxon>
        <taxon>Fungi incertae sedis</taxon>
        <taxon>Blastocladiomycota</taxon>
        <taxon>Blastocladiomycetes</taxon>
        <taxon>Blastocladiales</taxon>
        <taxon>Blastocladiaceae</taxon>
        <taxon>Allomyces</taxon>
    </lineage>
</organism>
<feature type="compositionally biased region" description="Low complexity" evidence="1">
    <location>
        <begin position="600"/>
        <end position="610"/>
    </location>
</feature>
<evidence type="ECO:0000313" key="2">
    <source>
        <dbReference type="EMBL" id="KNE72739.1"/>
    </source>
</evidence>
<dbReference type="VEuPathDB" id="FungiDB:AMAG_17069"/>
<dbReference type="AlphaFoldDB" id="A0A0L0TDT1"/>
<dbReference type="Proteomes" id="UP000054350">
    <property type="component" value="Unassembled WGS sequence"/>
</dbReference>
<protein>
    <submittedName>
        <fullName evidence="2">Uncharacterized protein</fullName>
    </submittedName>
</protein>
<evidence type="ECO:0000256" key="1">
    <source>
        <dbReference type="SAM" id="MobiDB-lite"/>
    </source>
</evidence>
<reference evidence="3" key="2">
    <citation type="submission" date="2009-11" db="EMBL/GenBank/DDBJ databases">
        <title>The Genome Sequence of Allomyces macrogynus strain ATCC 38327.</title>
        <authorList>
            <consortium name="The Broad Institute Genome Sequencing Platform"/>
            <person name="Russ C."/>
            <person name="Cuomo C."/>
            <person name="Shea T."/>
            <person name="Young S.K."/>
            <person name="Zeng Q."/>
            <person name="Koehrsen M."/>
            <person name="Haas B."/>
            <person name="Borodovsky M."/>
            <person name="Guigo R."/>
            <person name="Alvarado L."/>
            <person name="Berlin A."/>
            <person name="Borenstein D."/>
            <person name="Chen Z."/>
            <person name="Engels R."/>
            <person name="Freedman E."/>
            <person name="Gellesch M."/>
            <person name="Goldberg J."/>
            <person name="Griggs A."/>
            <person name="Gujja S."/>
            <person name="Heiman D."/>
            <person name="Hepburn T."/>
            <person name="Howarth C."/>
            <person name="Jen D."/>
            <person name="Larson L."/>
            <person name="Lewis B."/>
            <person name="Mehta T."/>
            <person name="Park D."/>
            <person name="Pearson M."/>
            <person name="Roberts A."/>
            <person name="Saif S."/>
            <person name="Shenoy N."/>
            <person name="Sisk P."/>
            <person name="Stolte C."/>
            <person name="Sykes S."/>
            <person name="Walk T."/>
            <person name="White J."/>
            <person name="Yandava C."/>
            <person name="Burger G."/>
            <person name="Gray M.W."/>
            <person name="Holland P.W.H."/>
            <person name="King N."/>
            <person name="Lang F.B.F."/>
            <person name="Roger A.J."/>
            <person name="Ruiz-Trillo I."/>
            <person name="Lander E."/>
            <person name="Nusbaum C."/>
        </authorList>
    </citation>
    <scope>NUCLEOTIDE SEQUENCE [LARGE SCALE GENOMIC DNA]</scope>
    <source>
        <strain evidence="3">ATCC 38327</strain>
    </source>
</reference>
<name>A0A0L0TDT1_ALLM3</name>
<keyword evidence="3" id="KW-1185">Reference proteome</keyword>
<proteinExistence type="predicted"/>
<evidence type="ECO:0000313" key="3">
    <source>
        <dbReference type="Proteomes" id="UP000054350"/>
    </source>
</evidence>
<reference evidence="2 3" key="1">
    <citation type="submission" date="2009-11" db="EMBL/GenBank/DDBJ databases">
        <title>Annotation of Allomyces macrogynus ATCC 38327.</title>
        <authorList>
            <consortium name="The Broad Institute Genome Sequencing Platform"/>
            <person name="Russ C."/>
            <person name="Cuomo C."/>
            <person name="Burger G."/>
            <person name="Gray M.W."/>
            <person name="Holland P.W.H."/>
            <person name="King N."/>
            <person name="Lang F.B.F."/>
            <person name="Roger A.J."/>
            <person name="Ruiz-Trillo I."/>
            <person name="Young S.K."/>
            <person name="Zeng Q."/>
            <person name="Gargeya S."/>
            <person name="Fitzgerald M."/>
            <person name="Haas B."/>
            <person name="Abouelleil A."/>
            <person name="Alvarado L."/>
            <person name="Arachchi H.M."/>
            <person name="Berlin A."/>
            <person name="Chapman S.B."/>
            <person name="Gearin G."/>
            <person name="Goldberg J."/>
            <person name="Griggs A."/>
            <person name="Gujja S."/>
            <person name="Hansen M."/>
            <person name="Heiman D."/>
            <person name="Howarth C."/>
            <person name="Larimer J."/>
            <person name="Lui A."/>
            <person name="MacDonald P.J.P."/>
            <person name="McCowen C."/>
            <person name="Montmayeur A."/>
            <person name="Murphy C."/>
            <person name="Neiman D."/>
            <person name="Pearson M."/>
            <person name="Priest M."/>
            <person name="Roberts A."/>
            <person name="Saif S."/>
            <person name="Shea T."/>
            <person name="Sisk P."/>
            <person name="Stolte C."/>
            <person name="Sykes S."/>
            <person name="Wortman J."/>
            <person name="Nusbaum C."/>
            <person name="Birren B."/>
        </authorList>
    </citation>
    <scope>NUCLEOTIDE SEQUENCE [LARGE SCALE GENOMIC DNA]</scope>
    <source>
        <strain evidence="2 3">ATCC 38327</strain>
    </source>
</reference>
<gene>
    <name evidence="2" type="ORF">AMAG_17069</name>
</gene>
<feature type="region of interest" description="Disordered" evidence="1">
    <location>
        <begin position="597"/>
        <end position="632"/>
    </location>
</feature>
<feature type="region of interest" description="Disordered" evidence="1">
    <location>
        <begin position="553"/>
        <end position="578"/>
    </location>
</feature>
<accession>A0A0L0TDT1</accession>
<dbReference type="EMBL" id="GG745383">
    <property type="protein sequence ID" value="KNE72739.1"/>
    <property type="molecule type" value="Genomic_DNA"/>
</dbReference>